<proteinExistence type="predicted"/>
<dbReference type="EnsemblMetazoa" id="Aqu2.1.39012_001">
    <property type="protein sequence ID" value="Aqu2.1.39012_001"/>
    <property type="gene ID" value="Aqu2.1.39012"/>
</dbReference>
<accession>A0A1X7VHR5</accession>
<reference evidence="1" key="1">
    <citation type="submission" date="2017-05" db="UniProtKB">
        <authorList>
            <consortium name="EnsemblMetazoa"/>
        </authorList>
    </citation>
    <scope>IDENTIFICATION</scope>
</reference>
<dbReference type="InParanoid" id="A0A1X7VHR5"/>
<evidence type="ECO:0000313" key="1">
    <source>
        <dbReference type="EnsemblMetazoa" id="Aqu2.1.39012_001"/>
    </source>
</evidence>
<protein>
    <submittedName>
        <fullName evidence="1">Uncharacterized protein</fullName>
    </submittedName>
</protein>
<dbReference type="AlphaFoldDB" id="A0A1X7VHR5"/>
<name>A0A1X7VHR5_AMPQE</name>
<sequence>MMSVKLSSRDYFQNIPKGKRLFAIVKNFEKSGAIHSVLGQLTKNLSIIAP</sequence>
<organism evidence="1">
    <name type="scientific">Amphimedon queenslandica</name>
    <name type="common">Sponge</name>
    <dbReference type="NCBI Taxonomy" id="400682"/>
    <lineage>
        <taxon>Eukaryota</taxon>
        <taxon>Metazoa</taxon>
        <taxon>Porifera</taxon>
        <taxon>Demospongiae</taxon>
        <taxon>Heteroscleromorpha</taxon>
        <taxon>Haplosclerida</taxon>
        <taxon>Niphatidae</taxon>
        <taxon>Amphimedon</taxon>
    </lineage>
</organism>